<gene>
    <name evidence="1" type="ORF">HGH92_27530</name>
</gene>
<evidence type="ECO:0000313" key="2">
    <source>
        <dbReference type="Proteomes" id="UP000570474"/>
    </source>
</evidence>
<organism evidence="1 2">
    <name type="scientific">Chitinophaga varians</name>
    <dbReference type="NCBI Taxonomy" id="2202339"/>
    <lineage>
        <taxon>Bacteria</taxon>
        <taxon>Pseudomonadati</taxon>
        <taxon>Bacteroidota</taxon>
        <taxon>Chitinophagia</taxon>
        <taxon>Chitinophagales</taxon>
        <taxon>Chitinophagaceae</taxon>
        <taxon>Chitinophaga</taxon>
    </lineage>
</organism>
<accession>A0A847S4T5</accession>
<dbReference type="Proteomes" id="UP000570474">
    <property type="component" value="Unassembled WGS sequence"/>
</dbReference>
<reference evidence="1 2" key="1">
    <citation type="submission" date="2020-04" db="EMBL/GenBank/DDBJ databases">
        <authorList>
            <person name="Yin C."/>
        </authorList>
    </citation>
    <scope>NUCLEOTIDE SEQUENCE [LARGE SCALE GENOMIC DNA]</scope>
    <source>
        <strain evidence="1 2">Ae27</strain>
    </source>
</reference>
<keyword evidence="2" id="KW-1185">Reference proteome</keyword>
<dbReference type="AlphaFoldDB" id="A0A847S4T5"/>
<dbReference type="PROSITE" id="PS51257">
    <property type="entry name" value="PROKAR_LIPOPROTEIN"/>
    <property type="match status" value="1"/>
</dbReference>
<sequence>MKKKHTARISLKNLSLTGCIAVYIMSAGCRGSVRLPAAQRQVDSLPASALATSAPVVAENQLPAILIAPGLLKPYTWRNEMIDLPDSTQRDKFRMLNGIKANVNWSGIVPLEEGDFECYTFSLINKKDTLFRIDSVFKVWLPEAGGDWVSIQLKKEVAETNSPGTVYLVSIVNGEALVVDQDIHNVTNAPIVKVEDVTYVFYVKDDKIYRYNIAEKKTSAIAKLKYKDIDGESIDPYKLEVMQTAPTPGFRLVLHYNGRYYFIPFSIG</sequence>
<comment type="caution">
    <text evidence="1">The sequence shown here is derived from an EMBL/GenBank/DDBJ whole genome shotgun (WGS) entry which is preliminary data.</text>
</comment>
<dbReference type="RefSeq" id="WP_168874023.1">
    <property type="nucleotide sequence ID" value="NZ_JABAIA010000003.1"/>
</dbReference>
<proteinExistence type="predicted"/>
<evidence type="ECO:0000313" key="1">
    <source>
        <dbReference type="EMBL" id="NLR68088.1"/>
    </source>
</evidence>
<dbReference type="EMBL" id="JABAIA010000003">
    <property type="protein sequence ID" value="NLR68088.1"/>
    <property type="molecule type" value="Genomic_DNA"/>
</dbReference>
<protein>
    <submittedName>
        <fullName evidence="1">Uncharacterized protein</fullName>
    </submittedName>
</protein>
<name>A0A847S4T5_9BACT</name>